<dbReference type="SUPFAM" id="SSF55909">
    <property type="entry name" value="Pentein"/>
    <property type="match status" value="1"/>
</dbReference>
<evidence type="ECO:0000313" key="6">
    <source>
        <dbReference type="Proteomes" id="UP000245086"/>
    </source>
</evidence>
<feature type="active site" description="Nucleophile" evidence="3">
    <location>
        <position position="367"/>
    </location>
</feature>
<dbReference type="RefSeq" id="WP_108983500.1">
    <property type="nucleotide sequence ID" value="NZ_BFBR01000001.1"/>
</dbReference>
<evidence type="ECO:0000256" key="2">
    <source>
        <dbReference type="ARBA" id="ARBA00022801"/>
    </source>
</evidence>
<keyword evidence="6" id="KW-1185">Reference proteome</keyword>
<comment type="function">
    <text evidence="3">Catalyzes the hydrolysis of N(2)-succinylarginine into N(2)-succinylornithine, ammonia and CO(2).</text>
</comment>
<name>A0A2P2E6D9_9PROT</name>
<keyword evidence="2 3" id="KW-0378">Hydrolase</keyword>
<comment type="pathway">
    <text evidence="3">Amino-acid degradation; L-arginine degradation via AST pathway; L-glutamate and succinate from L-arginine: step 2/5.</text>
</comment>
<dbReference type="AlphaFoldDB" id="A0A2P2E6D9"/>
<dbReference type="GO" id="GO:0019545">
    <property type="term" value="P:L-arginine catabolic process to succinate"/>
    <property type="evidence" value="ECO:0007669"/>
    <property type="project" value="UniProtKB-UniRule"/>
</dbReference>
<dbReference type="PANTHER" id="PTHR30420">
    <property type="entry name" value="N-SUCCINYLARGININE DIHYDROLASE"/>
    <property type="match status" value="1"/>
</dbReference>
<feature type="binding site" evidence="3">
    <location>
        <position position="210"/>
    </location>
    <ligand>
        <name>substrate</name>
    </ligand>
</feature>
<dbReference type="InterPro" id="IPR007079">
    <property type="entry name" value="SuccinylArg_d-Hdrlase_AstB"/>
</dbReference>
<evidence type="ECO:0000256" key="3">
    <source>
        <dbReference type="HAMAP-Rule" id="MF_01172"/>
    </source>
</evidence>
<protein>
    <recommendedName>
        <fullName evidence="3 4">N-succinylarginine dihydrolase</fullName>
        <ecNumber evidence="3 4">3.5.3.23</ecNumber>
    </recommendedName>
</protein>
<evidence type="ECO:0000256" key="1">
    <source>
        <dbReference type="ARBA" id="ARBA00022503"/>
    </source>
</evidence>
<feature type="binding site" evidence="3">
    <location>
        <position position="248"/>
    </location>
    <ligand>
        <name>substrate</name>
    </ligand>
</feature>
<gene>
    <name evidence="3 5" type="primary">astB</name>
    <name evidence="5" type="ORF">PbB2_00291</name>
</gene>
<dbReference type="Proteomes" id="UP000245086">
    <property type="component" value="Unassembled WGS sequence"/>
</dbReference>
<organism evidence="5 6">
    <name type="scientific">Candidatus Phycosocius bacilliformis</name>
    <dbReference type="NCBI Taxonomy" id="1445552"/>
    <lineage>
        <taxon>Bacteria</taxon>
        <taxon>Pseudomonadati</taxon>
        <taxon>Pseudomonadota</taxon>
        <taxon>Alphaproteobacteria</taxon>
        <taxon>Caulobacterales</taxon>
        <taxon>Caulobacterales incertae sedis</taxon>
        <taxon>Candidatus Phycosocius</taxon>
    </lineage>
</organism>
<proteinExistence type="inferred from homology"/>
<accession>A0A2P2E6D9</accession>
<evidence type="ECO:0000256" key="4">
    <source>
        <dbReference type="NCBIfam" id="TIGR03241"/>
    </source>
</evidence>
<dbReference type="HAMAP" id="MF_01172">
    <property type="entry name" value="AstB"/>
    <property type="match status" value="1"/>
</dbReference>
<feature type="binding site" evidence="3">
    <location>
        <position position="361"/>
    </location>
    <ligand>
        <name>substrate</name>
    </ligand>
</feature>
<dbReference type="UniPathway" id="UPA00185">
    <property type="reaction ID" value="UER00280"/>
</dbReference>
<dbReference type="PANTHER" id="PTHR30420:SF2">
    <property type="entry name" value="N-SUCCINYLARGININE DIHYDROLASE"/>
    <property type="match status" value="1"/>
</dbReference>
<feature type="active site" evidence="3">
    <location>
        <position position="173"/>
    </location>
</feature>
<feature type="active site" evidence="3">
    <location>
        <position position="246"/>
    </location>
</feature>
<dbReference type="GO" id="GO:0009015">
    <property type="term" value="F:N-succinylarginine dihydrolase activity"/>
    <property type="evidence" value="ECO:0007669"/>
    <property type="project" value="UniProtKB-UniRule"/>
</dbReference>
<feature type="binding site" evidence="3">
    <location>
        <begin position="136"/>
        <end position="137"/>
    </location>
    <ligand>
        <name>substrate</name>
    </ligand>
</feature>
<evidence type="ECO:0000313" key="5">
    <source>
        <dbReference type="EMBL" id="GBF56634.1"/>
    </source>
</evidence>
<keyword evidence="1 3" id="KW-0056">Arginine metabolism</keyword>
<comment type="caution">
    <text evidence="5">The sequence shown here is derived from an EMBL/GenBank/DDBJ whole genome shotgun (WGS) entry which is preliminary data.</text>
</comment>
<dbReference type="OrthoDB" id="248552at2"/>
<dbReference type="EC" id="3.5.3.23" evidence="3 4"/>
<sequence length="445" mass="48413">MAFEANFDGLVGPTHNYGGLSTGNLASAANASAISRPREAALQGLAKARRLAEAGLIQGVLPPHDRPHLPTLRALGFSGTDAEVLIQAWRTDPALVRNVSSSAQMWAANAATISPAADCADGRLHLSPANLMTMPHRALEASQTELSLRAIFADPVHFAVHKPLPYQPLFADEGAANHMRLCASHGAAGVEIFVWGRDGFGQQETRFPARQTLQTGQAIARRHGLAEARVLHLQQSRTAIEAGAFHNDVVAVASLNVLFCHELAFENQAEAYEAIKQACDGLLELAIVEVPAAEVPLADAIKSYLFNTQLLSMPGEDRLVLIAPEECRENEPTRHYLDKLVARNGPIGRVQFVDVRQSMRNGGGPACLRLRVVMNEDQLHALGARAILDADLYRDLTDWVSRHYRETLGPDDLADPALMLESRAALDELTRIMKLGTDFYPFQRG</sequence>
<dbReference type="Gene3D" id="3.75.10.20">
    <property type="entry name" value="Succinylarginine dihydrolase"/>
    <property type="match status" value="1"/>
</dbReference>
<feature type="binding site" evidence="3">
    <location>
        <begin position="18"/>
        <end position="27"/>
    </location>
    <ligand>
        <name>substrate</name>
    </ligand>
</feature>
<comment type="similarity">
    <text evidence="3">Belongs to the succinylarginine dihydrolase family.</text>
</comment>
<dbReference type="InterPro" id="IPR037031">
    <property type="entry name" value="AstB_sf"/>
</dbReference>
<dbReference type="GO" id="GO:0019544">
    <property type="term" value="P:L-arginine catabolic process to L-glutamate"/>
    <property type="evidence" value="ECO:0007669"/>
    <property type="project" value="UniProtKB-UniRule"/>
</dbReference>
<feature type="binding site" evidence="3">
    <location>
        <position position="109"/>
    </location>
    <ligand>
        <name>substrate</name>
    </ligand>
</feature>
<comment type="subunit">
    <text evidence="3">Homodimer.</text>
</comment>
<dbReference type="Pfam" id="PF04996">
    <property type="entry name" value="AstB"/>
    <property type="match status" value="1"/>
</dbReference>
<dbReference type="NCBIfam" id="NF009789">
    <property type="entry name" value="PRK13281.1"/>
    <property type="match status" value="1"/>
</dbReference>
<reference evidence="5 6" key="1">
    <citation type="journal article" date="2018" name="Genome Announc.">
        <title>Draft Genome Sequence of "Candidatus Phycosocius bacilliformis," an Alphaproteobacterial Ectosymbiont of the Hydrocarbon-Producing Green Alga Botryococcus braunii.</title>
        <authorList>
            <person name="Tanabe Y."/>
            <person name="Yamaguchi H."/>
            <person name="Watanabe M.M."/>
        </authorList>
    </citation>
    <scope>NUCLEOTIDE SEQUENCE [LARGE SCALE GENOMIC DNA]</scope>
    <source>
        <strain evidence="5 6">BOTRYCO-2</strain>
    </source>
</reference>
<dbReference type="EMBL" id="BFBR01000001">
    <property type="protein sequence ID" value="GBF56634.1"/>
    <property type="molecule type" value="Genomic_DNA"/>
</dbReference>
<dbReference type="NCBIfam" id="TIGR03241">
    <property type="entry name" value="arg_catab_astB"/>
    <property type="match status" value="1"/>
</dbReference>
<comment type="catalytic activity">
    <reaction evidence="3">
        <text>N(2)-succinyl-L-arginine + 2 H2O + 2 H(+) = N(2)-succinyl-L-ornithine + 2 NH4(+) + CO2</text>
        <dbReference type="Rhea" id="RHEA:19533"/>
        <dbReference type="ChEBI" id="CHEBI:15377"/>
        <dbReference type="ChEBI" id="CHEBI:15378"/>
        <dbReference type="ChEBI" id="CHEBI:16526"/>
        <dbReference type="ChEBI" id="CHEBI:28938"/>
        <dbReference type="ChEBI" id="CHEBI:58241"/>
        <dbReference type="ChEBI" id="CHEBI:58514"/>
        <dbReference type="EC" id="3.5.3.23"/>
    </reaction>
</comment>